<evidence type="ECO:0000313" key="2">
    <source>
        <dbReference type="Proteomes" id="UP001449225"/>
    </source>
</evidence>
<protein>
    <submittedName>
        <fullName evidence="1">Sulfurtransferase complex subunit TusB</fullName>
    </submittedName>
</protein>
<sequence>MTLHVINKTPSNLPLYHRMLNGLSAGDGILLIEDAVYAGLSAHQALFEGLPIDIKLGALEADIQARGLTHRLSPTFTLVNDKAFVQLSCEHDKVVSWY</sequence>
<reference evidence="1 2" key="1">
    <citation type="submission" date="2024-03" db="EMBL/GenBank/DDBJ databases">
        <title>Community enrichment and isolation of bacterial strains for fucoidan degradation.</title>
        <authorList>
            <person name="Sichert A."/>
        </authorList>
    </citation>
    <scope>NUCLEOTIDE SEQUENCE [LARGE SCALE GENOMIC DNA]</scope>
    <source>
        <strain evidence="1 2">AS76</strain>
    </source>
</reference>
<accession>A0ABU9TSG4</accession>
<dbReference type="InterPro" id="IPR007215">
    <property type="entry name" value="Sulphur_relay_TusB/DsrH"/>
</dbReference>
<dbReference type="InterPro" id="IPR027396">
    <property type="entry name" value="DsrEFH-like"/>
</dbReference>
<gene>
    <name evidence="1" type="primary">tusB</name>
    <name evidence="1" type="ORF">WNY58_07225</name>
</gene>
<proteinExistence type="predicted"/>
<evidence type="ECO:0000313" key="1">
    <source>
        <dbReference type="EMBL" id="MEM5536179.1"/>
    </source>
</evidence>
<comment type="caution">
    <text evidence="1">The sequence shown here is derived from an EMBL/GenBank/DDBJ whole genome shotgun (WGS) entry which is preliminary data.</text>
</comment>
<keyword evidence="2" id="KW-1185">Reference proteome</keyword>
<organism evidence="1 2">
    <name type="scientific">Neptuniibacter pectenicola</name>
    <dbReference type="NCBI Taxonomy" id="1806669"/>
    <lineage>
        <taxon>Bacteria</taxon>
        <taxon>Pseudomonadati</taxon>
        <taxon>Pseudomonadota</taxon>
        <taxon>Gammaproteobacteria</taxon>
        <taxon>Oceanospirillales</taxon>
        <taxon>Oceanospirillaceae</taxon>
        <taxon>Neptuniibacter</taxon>
    </lineage>
</organism>
<dbReference type="Gene3D" id="3.40.1260.10">
    <property type="entry name" value="DsrEFH-like"/>
    <property type="match status" value="1"/>
</dbReference>
<dbReference type="Pfam" id="PF04077">
    <property type="entry name" value="DsrH"/>
    <property type="match status" value="1"/>
</dbReference>
<dbReference type="NCBIfam" id="TIGR03011">
    <property type="entry name" value="sulf_tusB_dsrH"/>
    <property type="match status" value="1"/>
</dbReference>
<dbReference type="RefSeq" id="WP_067986133.1">
    <property type="nucleotide sequence ID" value="NZ_JBBMRA010000005.1"/>
</dbReference>
<dbReference type="SUPFAM" id="SSF75169">
    <property type="entry name" value="DsrEFH-like"/>
    <property type="match status" value="1"/>
</dbReference>
<dbReference type="PANTHER" id="PTHR37526:SF1">
    <property type="entry name" value="PROTEIN TUSB"/>
    <property type="match status" value="1"/>
</dbReference>
<dbReference type="EMBL" id="JBBMRA010000005">
    <property type="protein sequence ID" value="MEM5536179.1"/>
    <property type="molecule type" value="Genomic_DNA"/>
</dbReference>
<dbReference type="PANTHER" id="PTHR37526">
    <property type="entry name" value="PROTEIN TUSB"/>
    <property type="match status" value="1"/>
</dbReference>
<dbReference type="Proteomes" id="UP001449225">
    <property type="component" value="Unassembled WGS sequence"/>
</dbReference>
<name>A0ABU9TSG4_9GAMM</name>